<evidence type="ECO:0000313" key="1">
    <source>
        <dbReference type="EMBL" id="VDM58976.1"/>
    </source>
</evidence>
<dbReference type="AlphaFoldDB" id="A0A0R3PQ31"/>
<keyword evidence="2" id="KW-1185">Reference proteome</keyword>
<dbReference type="EMBL" id="UYYA01004034">
    <property type="protein sequence ID" value="VDM58976.1"/>
    <property type="molecule type" value="Genomic_DNA"/>
</dbReference>
<accession>A0A0R3PQ31</accession>
<protein>
    <submittedName>
        <fullName evidence="1 3">Uncharacterized protein</fullName>
    </submittedName>
</protein>
<evidence type="ECO:0000313" key="3">
    <source>
        <dbReference type="WBParaSite" id="ACOC_0000739001-mRNA-1"/>
    </source>
</evidence>
<gene>
    <name evidence="1" type="ORF">ACOC_LOCUS7391</name>
</gene>
<organism evidence="3">
    <name type="scientific">Angiostrongylus costaricensis</name>
    <name type="common">Nematode worm</name>
    <dbReference type="NCBI Taxonomy" id="334426"/>
    <lineage>
        <taxon>Eukaryota</taxon>
        <taxon>Metazoa</taxon>
        <taxon>Ecdysozoa</taxon>
        <taxon>Nematoda</taxon>
        <taxon>Chromadorea</taxon>
        <taxon>Rhabditida</taxon>
        <taxon>Rhabditina</taxon>
        <taxon>Rhabditomorpha</taxon>
        <taxon>Strongyloidea</taxon>
        <taxon>Metastrongylidae</taxon>
        <taxon>Angiostrongylus</taxon>
    </lineage>
</organism>
<dbReference type="WBParaSite" id="ACOC_0000739001-mRNA-1">
    <property type="protein sequence ID" value="ACOC_0000739001-mRNA-1"/>
    <property type="gene ID" value="ACOC_0000739001"/>
</dbReference>
<sequence length="79" mass="9004">MDANRARYRTSSRVCVSQFTAVDVALYVYTPSLSYCHRYAPVESFRRVRWRAVIGGMLSLTNQRMTAVLTSLSGRLNII</sequence>
<dbReference type="Proteomes" id="UP000267027">
    <property type="component" value="Unassembled WGS sequence"/>
</dbReference>
<name>A0A0R3PQ31_ANGCS</name>
<reference evidence="3" key="1">
    <citation type="submission" date="2017-02" db="UniProtKB">
        <authorList>
            <consortium name="WormBaseParasite"/>
        </authorList>
    </citation>
    <scope>IDENTIFICATION</scope>
</reference>
<evidence type="ECO:0000313" key="2">
    <source>
        <dbReference type="Proteomes" id="UP000267027"/>
    </source>
</evidence>
<proteinExistence type="predicted"/>
<reference evidence="1 2" key="2">
    <citation type="submission" date="2018-11" db="EMBL/GenBank/DDBJ databases">
        <authorList>
            <consortium name="Pathogen Informatics"/>
        </authorList>
    </citation>
    <scope>NUCLEOTIDE SEQUENCE [LARGE SCALE GENOMIC DNA]</scope>
    <source>
        <strain evidence="1 2">Costa Rica</strain>
    </source>
</reference>